<organism evidence="1 2">
    <name type="scientific">Lactobacillus helsingborgensis</name>
    <dbReference type="NCBI Taxonomy" id="1218494"/>
    <lineage>
        <taxon>Bacteria</taxon>
        <taxon>Bacillati</taxon>
        <taxon>Bacillota</taxon>
        <taxon>Bacilli</taxon>
        <taxon>Lactobacillales</taxon>
        <taxon>Lactobacillaceae</taxon>
        <taxon>Lactobacillus</taxon>
    </lineage>
</organism>
<dbReference type="SUPFAM" id="SSF52540">
    <property type="entry name" value="P-loop containing nucleoside triphosphate hydrolases"/>
    <property type="match status" value="1"/>
</dbReference>
<dbReference type="Proteomes" id="UP001164557">
    <property type="component" value="Chromosome"/>
</dbReference>
<proteinExistence type="predicted"/>
<dbReference type="Gene3D" id="3.40.50.300">
    <property type="entry name" value="P-loop containing nucleotide triphosphate hydrolases"/>
    <property type="match status" value="1"/>
</dbReference>
<sequence>MVLLLLVMVPQSLSYYRIQQEAFETMVTRSKNTRKLDYLSSLLLDRKDAKEIRLFNMFQAVIKKYIALFQNTRKDVDQVHKKQMGISTFSSCLSAVKYADKILFLQNGRVLGFDAHEKLIRTNADYRKMYNLQKEAYV</sequence>
<evidence type="ECO:0000313" key="2">
    <source>
        <dbReference type="Proteomes" id="UP001164557"/>
    </source>
</evidence>
<protein>
    <submittedName>
        <fullName evidence="1">Uncharacterized protein</fullName>
    </submittedName>
</protein>
<dbReference type="AlphaFoldDB" id="A0AA47B400"/>
<dbReference type="EMBL" id="CP084389">
    <property type="protein sequence ID" value="UZX29685.1"/>
    <property type="molecule type" value="Genomic_DNA"/>
</dbReference>
<gene>
    <name evidence="1" type="ORF">LDX53_00095</name>
</gene>
<keyword evidence="2" id="KW-1185">Reference proteome</keyword>
<dbReference type="InterPro" id="IPR027417">
    <property type="entry name" value="P-loop_NTPase"/>
</dbReference>
<name>A0AA47B400_9LACO</name>
<evidence type="ECO:0000313" key="1">
    <source>
        <dbReference type="EMBL" id="UZX29685.1"/>
    </source>
</evidence>
<reference evidence="1" key="1">
    <citation type="submission" date="2021-09" db="EMBL/GenBank/DDBJ databases">
        <title>Lactobacillus species from Apis mellifera, Switzerland.</title>
        <authorList>
            <person name="Pfister J."/>
            <person name="Brown A."/>
            <person name="Neumann P."/>
            <person name="Collaud A."/>
            <person name="Retschnig G."/>
            <person name="Perreten V."/>
        </authorList>
    </citation>
    <scope>NUCLEOTIDE SEQUENCE</scope>
    <source>
        <strain evidence="1">IBH002</strain>
    </source>
</reference>
<accession>A0AA47B400</accession>